<organism evidence="1 2">
    <name type="scientific">Leptolinea tardivitalis</name>
    <dbReference type="NCBI Taxonomy" id="229920"/>
    <lineage>
        <taxon>Bacteria</taxon>
        <taxon>Bacillati</taxon>
        <taxon>Chloroflexota</taxon>
        <taxon>Anaerolineae</taxon>
        <taxon>Anaerolineales</taxon>
        <taxon>Anaerolineaceae</taxon>
        <taxon>Leptolinea</taxon>
    </lineage>
</organism>
<name>A0A0P6X0R3_9CHLR</name>
<dbReference type="OrthoDB" id="163542at2"/>
<dbReference type="Proteomes" id="UP000050430">
    <property type="component" value="Unassembled WGS sequence"/>
</dbReference>
<dbReference type="STRING" id="229920.ADM99_06795"/>
<dbReference type="AlphaFoldDB" id="A0A0P6X0R3"/>
<gene>
    <name evidence="1" type="ORF">ADM99_06795</name>
</gene>
<evidence type="ECO:0000313" key="1">
    <source>
        <dbReference type="EMBL" id="KPL72775.1"/>
    </source>
</evidence>
<sequence>MIKIRFFKSNANRAGRYYRPVLLILMLLGLAVYSLECTSIVQADSSVHMTATPSSVSGISIPESGEPVILQPGNHARLVSPLKLKLLTHPGEDGLVRLELIGHDNRLIFRKLLDYKEYSNKTLLIEQEIPFEVRNDEPARLQVVLEDSKGKTIFVSSIELTLLVVKGSETNGDAPVNPRFIIEQPVSGSTVPGTDLFVKAKIKPINETPVVVEVLAKDWNTLASKLVSVKFPADQTAYIPIQVKLPYKTGTDTPVTIRIRQESSTLITGTVLMWSEKVTLTK</sequence>
<keyword evidence="2" id="KW-1185">Reference proteome</keyword>
<evidence type="ECO:0008006" key="3">
    <source>
        <dbReference type="Google" id="ProtNLM"/>
    </source>
</evidence>
<evidence type="ECO:0000313" key="2">
    <source>
        <dbReference type="Proteomes" id="UP000050430"/>
    </source>
</evidence>
<accession>A0A0P6X0R3</accession>
<proteinExistence type="predicted"/>
<comment type="caution">
    <text evidence="1">The sequence shown here is derived from an EMBL/GenBank/DDBJ whole genome shotgun (WGS) entry which is preliminary data.</text>
</comment>
<protein>
    <recommendedName>
        <fullName evidence="3">Bacterial spore germination immunoglobulin-like domain-containing protein</fullName>
    </recommendedName>
</protein>
<reference evidence="1 2" key="1">
    <citation type="submission" date="2015-07" db="EMBL/GenBank/DDBJ databases">
        <title>Genome sequence of Leptolinea tardivitalis DSM 16556.</title>
        <authorList>
            <person name="Hemp J."/>
            <person name="Ward L.M."/>
            <person name="Pace L.A."/>
            <person name="Fischer W.W."/>
        </authorList>
    </citation>
    <scope>NUCLEOTIDE SEQUENCE [LARGE SCALE GENOMIC DNA]</scope>
    <source>
        <strain evidence="1 2">YMTK-2</strain>
    </source>
</reference>
<dbReference type="RefSeq" id="WP_062421119.1">
    <property type="nucleotide sequence ID" value="NZ_BBYA01000008.1"/>
</dbReference>
<dbReference type="EMBL" id="LGCK01000007">
    <property type="protein sequence ID" value="KPL72775.1"/>
    <property type="molecule type" value="Genomic_DNA"/>
</dbReference>